<dbReference type="Proteomes" id="UP001472677">
    <property type="component" value="Unassembled WGS sequence"/>
</dbReference>
<keyword evidence="3" id="KW-1185">Reference proteome</keyword>
<comment type="caution">
    <text evidence="2">The sequence shown here is derived from an EMBL/GenBank/DDBJ whole genome shotgun (WGS) entry which is preliminary data.</text>
</comment>
<dbReference type="EMBL" id="JBBPBM010000036">
    <property type="protein sequence ID" value="KAK8529534.1"/>
    <property type="molecule type" value="Genomic_DNA"/>
</dbReference>
<accession>A0ABR2D451</accession>
<name>A0ABR2D451_9ROSI</name>
<reference evidence="2 3" key="1">
    <citation type="journal article" date="2024" name="G3 (Bethesda)">
        <title>Genome assembly of Hibiscus sabdariffa L. provides insights into metabolisms of medicinal natural products.</title>
        <authorList>
            <person name="Kim T."/>
        </authorList>
    </citation>
    <scope>NUCLEOTIDE SEQUENCE [LARGE SCALE GENOMIC DNA]</scope>
    <source>
        <strain evidence="2">TK-2024</strain>
        <tissue evidence="2">Old leaves</tissue>
    </source>
</reference>
<evidence type="ECO:0000313" key="2">
    <source>
        <dbReference type="EMBL" id="KAK8529534.1"/>
    </source>
</evidence>
<evidence type="ECO:0000259" key="1">
    <source>
        <dbReference type="Pfam" id="PF13456"/>
    </source>
</evidence>
<feature type="domain" description="RNase H type-1" evidence="1">
    <location>
        <begin position="10"/>
        <end position="48"/>
    </location>
</feature>
<dbReference type="InterPro" id="IPR036397">
    <property type="entry name" value="RNaseH_sf"/>
</dbReference>
<dbReference type="InterPro" id="IPR002156">
    <property type="entry name" value="RNaseH_domain"/>
</dbReference>
<gene>
    <name evidence="2" type="ORF">V6N12_060313</name>
</gene>
<proteinExistence type="predicted"/>
<dbReference type="Pfam" id="PF13456">
    <property type="entry name" value="RVT_3"/>
    <property type="match status" value="1"/>
</dbReference>
<organism evidence="2 3">
    <name type="scientific">Hibiscus sabdariffa</name>
    <name type="common">roselle</name>
    <dbReference type="NCBI Taxonomy" id="183260"/>
    <lineage>
        <taxon>Eukaryota</taxon>
        <taxon>Viridiplantae</taxon>
        <taxon>Streptophyta</taxon>
        <taxon>Embryophyta</taxon>
        <taxon>Tracheophyta</taxon>
        <taxon>Spermatophyta</taxon>
        <taxon>Magnoliopsida</taxon>
        <taxon>eudicotyledons</taxon>
        <taxon>Gunneridae</taxon>
        <taxon>Pentapetalae</taxon>
        <taxon>rosids</taxon>
        <taxon>malvids</taxon>
        <taxon>Malvales</taxon>
        <taxon>Malvaceae</taxon>
        <taxon>Malvoideae</taxon>
        <taxon>Hibiscus</taxon>
    </lineage>
</organism>
<dbReference type="Gene3D" id="3.30.420.10">
    <property type="entry name" value="Ribonuclease H-like superfamily/Ribonuclease H"/>
    <property type="match status" value="1"/>
</dbReference>
<sequence length="81" mass="8823">MLNAPLASTNFFSLVRAIVKLCQRGWIVDIIWVARSGNQAADALAKNADFSALDTIHLHSPPEFLWTLLSHDVSSSSSCPV</sequence>
<protein>
    <recommendedName>
        <fullName evidence="1">RNase H type-1 domain-containing protein</fullName>
    </recommendedName>
</protein>
<evidence type="ECO:0000313" key="3">
    <source>
        <dbReference type="Proteomes" id="UP001472677"/>
    </source>
</evidence>